<dbReference type="Proteomes" id="UP000239560">
    <property type="component" value="Unassembled WGS sequence"/>
</dbReference>
<dbReference type="InterPro" id="IPR013320">
    <property type="entry name" value="ConA-like_dom_sf"/>
</dbReference>
<dbReference type="PANTHER" id="PTHR38121">
    <property type="entry name" value="GH16 DOMAIN-CONTAINING PROTEIN"/>
    <property type="match status" value="1"/>
</dbReference>
<dbReference type="Gene3D" id="2.60.120.200">
    <property type="match status" value="1"/>
</dbReference>
<evidence type="ECO:0000259" key="3">
    <source>
        <dbReference type="PROSITE" id="PS51762"/>
    </source>
</evidence>
<feature type="compositionally biased region" description="Acidic residues" evidence="1">
    <location>
        <begin position="106"/>
        <end position="115"/>
    </location>
</feature>
<feature type="region of interest" description="Disordered" evidence="1">
    <location>
        <begin position="1"/>
        <end position="33"/>
    </location>
</feature>
<evidence type="ECO:0000313" key="4">
    <source>
        <dbReference type="EMBL" id="CTR05631.1"/>
    </source>
</evidence>
<dbReference type="SUPFAM" id="SSF49899">
    <property type="entry name" value="Concanavalin A-like lectins/glucanases"/>
    <property type="match status" value="1"/>
</dbReference>
<evidence type="ECO:0000256" key="1">
    <source>
        <dbReference type="SAM" id="MobiDB-lite"/>
    </source>
</evidence>
<protein>
    <submittedName>
        <fullName evidence="5">Concanavalin A-like lectin/glucanase domain-containing protein</fullName>
    </submittedName>
</protein>
<keyword evidence="6" id="KW-1185">Reference proteome</keyword>
<evidence type="ECO:0000256" key="2">
    <source>
        <dbReference type="SAM" id="Phobius"/>
    </source>
</evidence>
<dbReference type="EMBL" id="CWKI01000002">
    <property type="protein sequence ID" value="CTR05631.1"/>
    <property type="molecule type" value="Genomic_DNA"/>
</dbReference>
<name>A0A0K3CEL1_RHOTO</name>
<dbReference type="PANTHER" id="PTHR38121:SF2">
    <property type="entry name" value="ACYLTRANSFERASE 3 DOMAIN-CONTAINING PROTEIN"/>
    <property type="match status" value="1"/>
</dbReference>
<feature type="transmembrane region" description="Helical" evidence="2">
    <location>
        <begin position="38"/>
        <end position="61"/>
    </location>
</feature>
<sequence length="390" mass="40890">MTRHSQLSSSSSDDGSDWSSSDDDDEPAPPPAQKAAGLGAWILLMLGVCAVVGTALLVVFLQRKDGGGTAVASATLVPTQEAAATAPAMLSTNSPDAYESPPIIDQGDEGDEGQDEATTTRNRHTSSPTSGPSKSTGAASTNSSSSSGSGNLPPLIGIQLLVDFSTYTPSSSVSSFLTSHALEISTDPIGSTPISHTFLASNVDIVDGALRLKVTGQSGRGDIKSAEVSTKEKGILYGRVTTRAKASPVPGVCHGFFFYTSDQLEVDIELLSSYFTQGRGDSVKPGLQMTNQALTKGGKSSNVVVPYPSDPTGAFHDYTIEWTKFATIFFFDGKEVGRLTTNVPPSPMAFIWNKLRHLPFPSLPLVGSDELVGVEQLVLGRTELERGSAD</sequence>
<feature type="domain" description="GH16" evidence="3">
    <location>
        <begin position="146"/>
        <end position="380"/>
    </location>
</feature>
<dbReference type="PROSITE" id="PS51762">
    <property type="entry name" value="GH16_2"/>
    <property type="match status" value="1"/>
</dbReference>
<dbReference type="OrthoDB" id="25131at2759"/>
<keyword evidence="2" id="KW-1133">Transmembrane helix</keyword>
<dbReference type="GO" id="GO:0005975">
    <property type="term" value="P:carbohydrate metabolic process"/>
    <property type="evidence" value="ECO:0007669"/>
    <property type="project" value="InterPro"/>
</dbReference>
<gene>
    <name evidence="4" type="primary">FGENESH: predicted gene_2.661</name>
    <name evidence="5" type="ORF">AAT19DRAFT_12660</name>
    <name evidence="4" type="ORF">BN2166_0014920</name>
</gene>
<dbReference type="Pfam" id="PF00722">
    <property type="entry name" value="Glyco_hydro_16"/>
    <property type="match status" value="1"/>
</dbReference>
<proteinExistence type="predicted"/>
<accession>A0A0K3CEL1</accession>
<reference evidence="5 7" key="2">
    <citation type="journal article" date="2018" name="Elife">
        <title>Functional genomics of lipid metabolism in the oleaginous yeast Rhodosporidium toruloides.</title>
        <authorList>
            <person name="Coradetti S.T."/>
            <person name="Pinel D."/>
            <person name="Geiselman G."/>
            <person name="Ito M."/>
            <person name="Mondo S."/>
            <person name="Reilly M.C."/>
            <person name="Cheng Y.F."/>
            <person name="Bauer S."/>
            <person name="Grigoriev I."/>
            <person name="Gladden J.M."/>
            <person name="Simmons B.A."/>
            <person name="Brem R."/>
            <person name="Arkin A.P."/>
            <person name="Skerker J.M."/>
        </authorList>
    </citation>
    <scope>NUCLEOTIDE SEQUENCE [LARGE SCALE GENOMIC DNA]</scope>
    <source>
        <strain evidence="5 7">NBRC 0880</strain>
    </source>
</reference>
<feature type="region of interest" description="Disordered" evidence="1">
    <location>
        <begin position="86"/>
        <end position="150"/>
    </location>
</feature>
<reference evidence="4 6" key="1">
    <citation type="submission" date="2015-07" db="EMBL/GenBank/DDBJ databases">
        <authorList>
            <person name="Cajimat M.N.B."/>
            <person name="Milazzo M.L."/>
            <person name="Fulhorst C.F."/>
        </authorList>
    </citation>
    <scope>NUCLEOTIDE SEQUENCE [LARGE SCALE GENOMIC DNA]</scope>
    <source>
        <strain evidence="4">Single colony</strain>
    </source>
</reference>
<keyword evidence="5" id="KW-0430">Lectin</keyword>
<dbReference type="Proteomes" id="UP000199069">
    <property type="component" value="Unassembled WGS sequence"/>
</dbReference>
<dbReference type="AlphaFoldDB" id="A0A0K3CEL1"/>
<feature type="compositionally biased region" description="Low complexity" evidence="1">
    <location>
        <begin position="125"/>
        <end position="150"/>
    </location>
</feature>
<feature type="compositionally biased region" description="Acidic residues" evidence="1">
    <location>
        <begin position="14"/>
        <end position="27"/>
    </location>
</feature>
<keyword evidence="2" id="KW-0472">Membrane</keyword>
<keyword evidence="2" id="KW-0812">Transmembrane</keyword>
<evidence type="ECO:0000313" key="6">
    <source>
        <dbReference type="Proteomes" id="UP000199069"/>
    </source>
</evidence>
<dbReference type="InterPro" id="IPR000757">
    <property type="entry name" value="Beta-glucanase-like"/>
</dbReference>
<dbReference type="CDD" id="cd00413">
    <property type="entry name" value="Glyco_hydrolase_16"/>
    <property type="match status" value="1"/>
</dbReference>
<dbReference type="STRING" id="5286.A0A0K3CEL1"/>
<evidence type="ECO:0000313" key="7">
    <source>
        <dbReference type="Proteomes" id="UP000239560"/>
    </source>
</evidence>
<dbReference type="OMA" id="EWTASET"/>
<organism evidence="4 6">
    <name type="scientific">Rhodotorula toruloides</name>
    <name type="common">Yeast</name>
    <name type="synonym">Rhodosporidium toruloides</name>
    <dbReference type="NCBI Taxonomy" id="5286"/>
    <lineage>
        <taxon>Eukaryota</taxon>
        <taxon>Fungi</taxon>
        <taxon>Dikarya</taxon>
        <taxon>Basidiomycota</taxon>
        <taxon>Pucciniomycotina</taxon>
        <taxon>Microbotryomycetes</taxon>
        <taxon>Sporidiobolales</taxon>
        <taxon>Sporidiobolaceae</taxon>
        <taxon>Rhodotorula</taxon>
    </lineage>
</organism>
<dbReference type="GO" id="GO:0004553">
    <property type="term" value="F:hydrolase activity, hydrolyzing O-glycosyl compounds"/>
    <property type="evidence" value="ECO:0007669"/>
    <property type="project" value="InterPro"/>
</dbReference>
<evidence type="ECO:0000313" key="5">
    <source>
        <dbReference type="EMBL" id="PRQ77242.1"/>
    </source>
</evidence>
<dbReference type="GO" id="GO:0030246">
    <property type="term" value="F:carbohydrate binding"/>
    <property type="evidence" value="ECO:0007669"/>
    <property type="project" value="UniProtKB-KW"/>
</dbReference>
<dbReference type="EMBL" id="LCTV02000002">
    <property type="protein sequence ID" value="PRQ77242.1"/>
    <property type="molecule type" value="Genomic_DNA"/>
</dbReference>